<feature type="compositionally biased region" description="Polar residues" evidence="1">
    <location>
        <begin position="102"/>
        <end position="117"/>
    </location>
</feature>
<feature type="compositionally biased region" description="Basic and acidic residues" evidence="1">
    <location>
        <begin position="80"/>
        <end position="98"/>
    </location>
</feature>
<comment type="caution">
    <text evidence="2">The sequence shown here is derived from an EMBL/GenBank/DDBJ whole genome shotgun (WGS) entry which is preliminary data.</text>
</comment>
<dbReference type="EMBL" id="JEMN01001251">
    <property type="protein sequence ID" value="KXH42520.1"/>
    <property type="molecule type" value="Genomic_DNA"/>
</dbReference>
<evidence type="ECO:0000313" key="2">
    <source>
        <dbReference type="EMBL" id="KXH42520.1"/>
    </source>
</evidence>
<evidence type="ECO:0000256" key="1">
    <source>
        <dbReference type="SAM" id="MobiDB-lite"/>
    </source>
</evidence>
<accession>A0A135T304</accession>
<feature type="region of interest" description="Disordered" evidence="1">
    <location>
        <begin position="52"/>
        <end position="117"/>
    </location>
</feature>
<proteinExistence type="predicted"/>
<gene>
    <name evidence="2" type="ORF">CNYM01_03827</name>
</gene>
<organism evidence="2 3">
    <name type="scientific">Colletotrichum nymphaeae SA-01</name>
    <dbReference type="NCBI Taxonomy" id="1460502"/>
    <lineage>
        <taxon>Eukaryota</taxon>
        <taxon>Fungi</taxon>
        <taxon>Dikarya</taxon>
        <taxon>Ascomycota</taxon>
        <taxon>Pezizomycotina</taxon>
        <taxon>Sordariomycetes</taxon>
        <taxon>Hypocreomycetidae</taxon>
        <taxon>Glomerellales</taxon>
        <taxon>Glomerellaceae</taxon>
        <taxon>Colletotrichum</taxon>
        <taxon>Colletotrichum acutatum species complex</taxon>
    </lineage>
</organism>
<feature type="compositionally biased region" description="Polar residues" evidence="1">
    <location>
        <begin position="52"/>
        <end position="67"/>
    </location>
</feature>
<dbReference type="Proteomes" id="UP000070054">
    <property type="component" value="Unassembled WGS sequence"/>
</dbReference>
<sequence length="212" mass="23515">MTCYIFLMNLCICTRAKRRSSHSRPVRPHHHGPIHVDSRELFFVALKTSFSTTQSPNAANQTPQTPAHLQYPGRLGGRPDPPHLRHAGNEDAEVREARPNAATPSGSLTASSQESGSYLAQLTPRNQRWSTSTTVHVEECHGPVPNERDEGLQTLNEVCDVTNVNKTCHLCHHRHIRVARDICGPSGKGREEELEIEGYGVPLYCDLAEELG</sequence>
<name>A0A135T304_9PEZI</name>
<protein>
    <submittedName>
        <fullName evidence="2">Uncharacterized protein</fullName>
    </submittedName>
</protein>
<reference evidence="2 3" key="1">
    <citation type="submission" date="2014-02" db="EMBL/GenBank/DDBJ databases">
        <title>The genome sequence of Colletotrichum nymphaeae SA-01.</title>
        <authorList>
            <person name="Baroncelli R."/>
            <person name="Thon M.R."/>
        </authorList>
    </citation>
    <scope>NUCLEOTIDE SEQUENCE [LARGE SCALE GENOMIC DNA]</scope>
    <source>
        <strain evidence="2 3">SA-01</strain>
    </source>
</reference>
<dbReference type="AlphaFoldDB" id="A0A135T304"/>
<keyword evidence="3" id="KW-1185">Reference proteome</keyword>
<evidence type="ECO:0000313" key="3">
    <source>
        <dbReference type="Proteomes" id="UP000070054"/>
    </source>
</evidence>